<dbReference type="Pfam" id="PF16367">
    <property type="entry name" value="RRM_7"/>
    <property type="match status" value="1"/>
</dbReference>
<keyword evidence="7" id="KW-1185">Reference proteome</keyword>
<feature type="region of interest" description="Disordered" evidence="4">
    <location>
        <begin position="1"/>
        <end position="166"/>
    </location>
</feature>
<evidence type="ECO:0000256" key="1">
    <source>
        <dbReference type="ARBA" id="ARBA00022737"/>
    </source>
</evidence>
<proteinExistence type="predicted"/>
<dbReference type="EMBL" id="CAUYUJ010007980">
    <property type="protein sequence ID" value="CAK0822507.1"/>
    <property type="molecule type" value="Genomic_DNA"/>
</dbReference>
<protein>
    <recommendedName>
        <fullName evidence="5">RRM domain-containing protein</fullName>
    </recommendedName>
</protein>
<name>A0ABN9RT77_9DINO</name>
<evidence type="ECO:0000313" key="6">
    <source>
        <dbReference type="EMBL" id="CAK0822507.1"/>
    </source>
</evidence>
<keyword evidence="2 3" id="KW-0694">RNA-binding</keyword>
<dbReference type="PANTHER" id="PTHR48032:SF6">
    <property type="entry name" value="RNA-BINDING (RRM_RBD_RNP MOTIFS) FAMILY PROTEIN"/>
    <property type="match status" value="1"/>
</dbReference>
<feature type="compositionally biased region" description="Low complexity" evidence="4">
    <location>
        <begin position="292"/>
        <end position="314"/>
    </location>
</feature>
<feature type="compositionally biased region" description="Low complexity" evidence="4">
    <location>
        <begin position="129"/>
        <end position="145"/>
    </location>
</feature>
<dbReference type="Gene3D" id="3.30.70.330">
    <property type="match status" value="1"/>
</dbReference>
<feature type="region of interest" description="Disordered" evidence="4">
    <location>
        <begin position="268"/>
        <end position="322"/>
    </location>
</feature>
<dbReference type="PANTHER" id="PTHR48032">
    <property type="entry name" value="RNA-BINDING PROTEIN MUSASHI HOMOLOG RBP6"/>
    <property type="match status" value="1"/>
</dbReference>
<dbReference type="SUPFAM" id="SSF54928">
    <property type="entry name" value="RNA-binding domain, RBD"/>
    <property type="match status" value="1"/>
</dbReference>
<dbReference type="InterPro" id="IPR000504">
    <property type="entry name" value="RRM_dom"/>
</dbReference>
<evidence type="ECO:0000256" key="4">
    <source>
        <dbReference type="SAM" id="MobiDB-lite"/>
    </source>
</evidence>
<evidence type="ECO:0000256" key="2">
    <source>
        <dbReference type="ARBA" id="ARBA00022884"/>
    </source>
</evidence>
<evidence type="ECO:0000256" key="3">
    <source>
        <dbReference type="PROSITE-ProRule" id="PRU00176"/>
    </source>
</evidence>
<organism evidence="6 7">
    <name type="scientific">Prorocentrum cordatum</name>
    <dbReference type="NCBI Taxonomy" id="2364126"/>
    <lineage>
        <taxon>Eukaryota</taxon>
        <taxon>Sar</taxon>
        <taxon>Alveolata</taxon>
        <taxon>Dinophyceae</taxon>
        <taxon>Prorocentrales</taxon>
        <taxon>Prorocentraceae</taxon>
        <taxon>Prorocentrum</taxon>
    </lineage>
</organism>
<evidence type="ECO:0000259" key="5">
    <source>
        <dbReference type="PROSITE" id="PS50102"/>
    </source>
</evidence>
<reference evidence="6" key="1">
    <citation type="submission" date="2023-10" db="EMBL/GenBank/DDBJ databases">
        <authorList>
            <person name="Chen Y."/>
            <person name="Shah S."/>
            <person name="Dougan E. K."/>
            <person name="Thang M."/>
            <person name="Chan C."/>
        </authorList>
    </citation>
    <scope>NUCLEOTIDE SEQUENCE [LARGE SCALE GENOMIC DNA]</scope>
</reference>
<gene>
    <name evidence="6" type="ORF">PCOR1329_LOCUS23519</name>
</gene>
<accession>A0ABN9RT77</accession>
<dbReference type="InterPro" id="IPR012677">
    <property type="entry name" value="Nucleotide-bd_a/b_plait_sf"/>
</dbReference>
<dbReference type="PROSITE" id="PS50102">
    <property type="entry name" value="RRM"/>
    <property type="match status" value="1"/>
</dbReference>
<evidence type="ECO:0000313" key="7">
    <source>
        <dbReference type="Proteomes" id="UP001189429"/>
    </source>
</evidence>
<dbReference type="InterPro" id="IPR035979">
    <property type="entry name" value="RBD_domain_sf"/>
</dbReference>
<feature type="compositionally biased region" description="Gly residues" evidence="4">
    <location>
        <begin position="118"/>
        <end position="128"/>
    </location>
</feature>
<feature type="domain" description="RRM" evidence="5">
    <location>
        <begin position="168"/>
        <end position="264"/>
    </location>
</feature>
<comment type="caution">
    <text evidence="6">The sequence shown here is derived from an EMBL/GenBank/DDBJ whole genome shotgun (WGS) entry which is preliminary data.</text>
</comment>
<dbReference type="Proteomes" id="UP001189429">
    <property type="component" value="Unassembled WGS sequence"/>
</dbReference>
<feature type="compositionally biased region" description="Low complexity" evidence="4">
    <location>
        <begin position="86"/>
        <end position="97"/>
    </location>
</feature>
<sequence length="461" mass="48418">MQQPMQCPGGKTTVAEAPATPDDASAQQSGCTSPEVATLQPQPRRAAGEGRLGVPSSPLCDAGWLAGDGAAPDEVRGIWGDAKPGAATAASSVSTSAGLTPGPSEGRPESAQEHVPVLGGGGVRGPALGGQPLFPQQQQTQPAPQQGGGQRGAPAAPSPAKEVPSQSRKIFVGGVPQDMSQEDLHQVFHNYWVKKAWLQQCRTDVDELRNPSASRRNHRGFGFVIFYSTDAIDQLLGSSDSKFIRDIEDGKFAGKKIEVKRAVSSNEIMTGGKAPADQPQQQLRGPPGGPAAPGAPRGAGGRQAHQAQPAQAQPSPWPTLTTPVDQQAVQPAFPTRPAQPYMMYQMACNGVQAAYQVPQHMPQAAHMPQMSQMPQMCLPQMQQMAQMPQMPQMAHMHQQLHMGPCGGAHGCPGQGMPACAHPCMVQQPMGYVQQPSGLPLQHQHHVITSAFAATSAPAAAQ</sequence>
<keyword evidence="1" id="KW-0677">Repeat</keyword>